<dbReference type="PROSITE" id="PS51257">
    <property type="entry name" value="PROKAR_LIPOPROTEIN"/>
    <property type="match status" value="1"/>
</dbReference>
<evidence type="ECO:0000256" key="3">
    <source>
        <dbReference type="ARBA" id="ARBA00022729"/>
    </source>
</evidence>
<protein>
    <submittedName>
        <fullName evidence="8">RagB/SusD family nutrient uptake outer membrane protein</fullName>
    </submittedName>
</protein>
<evidence type="ECO:0000259" key="7">
    <source>
        <dbReference type="Pfam" id="PF14322"/>
    </source>
</evidence>
<comment type="subcellular location">
    <subcellularLocation>
        <location evidence="1">Cell outer membrane</location>
    </subcellularLocation>
</comment>
<dbReference type="RefSeq" id="WP_380922318.1">
    <property type="nucleotide sequence ID" value="NZ_JBHUPE010000007.1"/>
</dbReference>
<accession>A0ABW5YYX1</accession>
<keyword evidence="4" id="KW-0472">Membrane</keyword>
<comment type="similarity">
    <text evidence="2">Belongs to the SusD family.</text>
</comment>
<dbReference type="SUPFAM" id="SSF48452">
    <property type="entry name" value="TPR-like"/>
    <property type="match status" value="1"/>
</dbReference>
<dbReference type="InterPro" id="IPR012944">
    <property type="entry name" value="SusD_RagB_dom"/>
</dbReference>
<evidence type="ECO:0000256" key="1">
    <source>
        <dbReference type="ARBA" id="ARBA00004442"/>
    </source>
</evidence>
<keyword evidence="9" id="KW-1185">Reference proteome</keyword>
<proteinExistence type="inferred from homology"/>
<evidence type="ECO:0000313" key="8">
    <source>
        <dbReference type="EMBL" id="MFD2905607.1"/>
    </source>
</evidence>
<dbReference type="Gene3D" id="1.25.40.390">
    <property type="match status" value="1"/>
</dbReference>
<evidence type="ECO:0000256" key="5">
    <source>
        <dbReference type="ARBA" id="ARBA00023237"/>
    </source>
</evidence>
<comment type="caution">
    <text evidence="8">The sequence shown here is derived from an EMBL/GenBank/DDBJ whole genome shotgun (WGS) entry which is preliminary data.</text>
</comment>
<name>A0ABW5YYX1_9SPHI</name>
<gene>
    <name evidence="8" type="ORF">ACFS6I_16890</name>
</gene>
<dbReference type="Pfam" id="PF07980">
    <property type="entry name" value="SusD_RagB"/>
    <property type="match status" value="1"/>
</dbReference>
<organism evidence="8 9">
    <name type="scientific">Sphingobacterium anhuiense</name>
    <dbReference type="NCBI Taxonomy" id="493780"/>
    <lineage>
        <taxon>Bacteria</taxon>
        <taxon>Pseudomonadati</taxon>
        <taxon>Bacteroidota</taxon>
        <taxon>Sphingobacteriia</taxon>
        <taxon>Sphingobacteriales</taxon>
        <taxon>Sphingobacteriaceae</taxon>
        <taxon>Sphingobacterium</taxon>
    </lineage>
</organism>
<dbReference type="InterPro" id="IPR011990">
    <property type="entry name" value="TPR-like_helical_dom_sf"/>
</dbReference>
<keyword evidence="3" id="KW-0732">Signal</keyword>
<sequence length="615" mass="69362">MKLNKHIIAVLLSATGLVSCNKDLLDRSETTKVIDAEFWRNQTDVRLYANDFYTNFFVGYNSGFGVAFAPLRGYNWADDFTSEGTQASFESTVPTTRGSSSATTEMLTQYSGPSWNFYWVRKANVMLNRLENKAKPNLSQEEYNHWTAVAKFFRAFEYARLVGVFGDVPYFDAEVDPKDFDTMYKARTPRTEVMDKVYDDCKFVLENMRVDDGKGYIGRYAAAALISNWMLFEGTWEHYHNVDKTRAKKFLELAVEASQYVMNSGKYTFGSDFKSLFASEDLTGNPEVIFFRAYNDAVKVTHAIGSYSNGYEGQDKASNLSLLKSFICNDGKVWQNSTAAKASDFSLKALAASRDPRFEATFMDTVNTAAVTLAYVHKFSSRDALTYIGKTYPAKWTSNTNTNDAPVARLAEVVLNWIEAKQVLAENYGGAAVSQNDLDKSINAIRNRPLDADAVRKGVKKTAPLLLSAIPNDPTKDGDVSPLMWEIRRERRMEFVYEGARLNDIRRWKKLDYMNFNKPDYMSGPWINALKDLPKNAAGTNLADSYKNKLKVMKADGTIVTFTGTNAGDMIGYYVVANFTNRVAFTERSYMSPVGLNQVQQYVDRGYTLTQTAGW</sequence>
<evidence type="ECO:0000256" key="4">
    <source>
        <dbReference type="ARBA" id="ARBA00023136"/>
    </source>
</evidence>
<dbReference type="Pfam" id="PF14322">
    <property type="entry name" value="SusD-like_3"/>
    <property type="match status" value="1"/>
</dbReference>
<feature type="domain" description="SusD-like N-terminal" evidence="7">
    <location>
        <begin position="110"/>
        <end position="202"/>
    </location>
</feature>
<feature type="domain" description="RagB/SusD" evidence="6">
    <location>
        <begin position="372"/>
        <end position="615"/>
    </location>
</feature>
<dbReference type="EMBL" id="JBHUPE010000007">
    <property type="protein sequence ID" value="MFD2905607.1"/>
    <property type="molecule type" value="Genomic_DNA"/>
</dbReference>
<evidence type="ECO:0000259" key="6">
    <source>
        <dbReference type="Pfam" id="PF07980"/>
    </source>
</evidence>
<keyword evidence="5" id="KW-0998">Cell outer membrane</keyword>
<dbReference type="Proteomes" id="UP001597509">
    <property type="component" value="Unassembled WGS sequence"/>
</dbReference>
<dbReference type="InterPro" id="IPR033985">
    <property type="entry name" value="SusD-like_N"/>
</dbReference>
<evidence type="ECO:0000313" key="9">
    <source>
        <dbReference type="Proteomes" id="UP001597509"/>
    </source>
</evidence>
<reference evidence="9" key="1">
    <citation type="journal article" date="2019" name="Int. J. Syst. Evol. Microbiol.">
        <title>The Global Catalogue of Microorganisms (GCM) 10K type strain sequencing project: providing services to taxonomists for standard genome sequencing and annotation.</title>
        <authorList>
            <consortium name="The Broad Institute Genomics Platform"/>
            <consortium name="The Broad Institute Genome Sequencing Center for Infectious Disease"/>
            <person name="Wu L."/>
            <person name="Ma J."/>
        </authorList>
    </citation>
    <scope>NUCLEOTIDE SEQUENCE [LARGE SCALE GENOMIC DNA]</scope>
    <source>
        <strain evidence="9">KCTC 22209</strain>
    </source>
</reference>
<evidence type="ECO:0000256" key="2">
    <source>
        <dbReference type="ARBA" id="ARBA00006275"/>
    </source>
</evidence>